<evidence type="ECO:0000313" key="2">
    <source>
        <dbReference type="Proteomes" id="UP000236724"/>
    </source>
</evidence>
<name>A0A1H6F7I7_9GAMM</name>
<proteinExistence type="predicted"/>
<keyword evidence="2" id="KW-1185">Reference proteome</keyword>
<protein>
    <submittedName>
        <fullName evidence="1">Uncharacterized protein</fullName>
    </submittedName>
</protein>
<organism evidence="1 2">
    <name type="scientific">Candidatus Venteria ishoeyi</name>
    <dbReference type="NCBI Taxonomy" id="1899563"/>
    <lineage>
        <taxon>Bacteria</taxon>
        <taxon>Pseudomonadati</taxon>
        <taxon>Pseudomonadota</taxon>
        <taxon>Gammaproteobacteria</taxon>
        <taxon>Thiotrichales</taxon>
        <taxon>Thiotrichaceae</taxon>
        <taxon>Venteria</taxon>
    </lineage>
</organism>
<evidence type="ECO:0000313" key="1">
    <source>
        <dbReference type="EMBL" id="SEH04915.1"/>
    </source>
</evidence>
<dbReference type="AlphaFoldDB" id="A0A1H6F7I7"/>
<dbReference type="Proteomes" id="UP000236724">
    <property type="component" value="Unassembled WGS sequence"/>
</dbReference>
<reference evidence="1 2" key="1">
    <citation type="submission" date="2016-10" db="EMBL/GenBank/DDBJ databases">
        <authorList>
            <person name="de Groot N.N."/>
        </authorList>
    </citation>
    <scope>NUCLEOTIDE SEQUENCE [LARGE SCALE GENOMIC DNA]</scope>
    <source>
        <strain evidence="1">MBHS1</strain>
    </source>
</reference>
<sequence length="91" mass="10685">MAYFSVGYDACVLYPAPLRDLLMRLALTDLFRAHWTDQIYQEWINALLRTGKHPPEQLENVKNLMDTHVRDAKVTTVLLSCSFFPHRCRDF</sequence>
<dbReference type="EMBL" id="FMSV02000134">
    <property type="protein sequence ID" value="SEH04915.1"/>
    <property type="molecule type" value="Genomic_DNA"/>
</dbReference>
<accession>A0A1H6F7I7</accession>
<gene>
    <name evidence="1" type="ORF">MBHS_00768</name>
</gene>
<dbReference type="RefSeq" id="WP_177428204.1">
    <property type="nucleotide sequence ID" value="NZ_FMSV02000134.1"/>
</dbReference>